<accession>A0A0G0GZF5</accession>
<gene>
    <name evidence="2" type="ORF">US53_C0056G0008</name>
</gene>
<name>A0A0G0GZF5_9BACT</name>
<feature type="transmembrane region" description="Helical" evidence="1">
    <location>
        <begin position="12"/>
        <end position="34"/>
    </location>
</feature>
<keyword evidence="1" id="KW-0472">Membrane</keyword>
<reference evidence="2 3" key="1">
    <citation type="journal article" date="2015" name="Nature">
        <title>rRNA introns, odd ribosomes, and small enigmatic genomes across a large radiation of phyla.</title>
        <authorList>
            <person name="Brown C.T."/>
            <person name="Hug L.A."/>
            <person name="Thomas B.C."/>
            <person name="Sharon I."/>
            <person name="Castelle C.J."/>
            <person name="Singh A."/>
            <person name="Wilkins M.J."/>
            <person name="Williams K.H."/>
            <person name="Banfield J.F."/>
        </authorList>
    </citation>
    <scope>NUCLEOTIDE SEQUENCE [LARGE SCALE GENOMIC DNA]</scope>
</reference>
<evidence type="ECO:0000313" key="2">
    <source>
        <dbReference type="EMBL" id="KKQ36353.1"/>
    </source>
</evidence>
<feature type="transmembrane region" description="Helical" evidence="1">
    <location>
        <begin position="40"/>
        <end position="61"/>
    </location>
</feature>
<dbReference type="EMBL" id="LBTI01000056">
    <property type="protein sequence ID" value="KKQ36353.1"/>
    <property type="molecule type" value="Genomic_DNA"/>
</dbReference>
<keyword evidence="1" id="KW-0812">Transmembrane</keyword>
<sequence length="74" mass="8777">MGLIRRSIRFIAEYFVFFVGLLFIFVIGGVYAFLRPEGLVINLIFLIIALGWIIFLIKYFWDIMDKGRDKKVRN</sequence>
<proteinExistence type="predicted"/>
<keyword evidence="1" id="KW-1133">Transmembrane helix</keyword>
<evidence type="ECO:0000313" key="3">
    <source>
        <dbReference type="Proteomes" id="UP000034591"/>
    </source>
</evidence>
<evidence type="ECO:0000256" key="1">
    <source>
        <dbReference type="SAM" id="Phobius"/>
    </source>
</evidence>
<dbReference type="STRING" id="1618545.US53_C0056G0008"/>
<organism evidence="2 3">
    <name type="scientific">Candidatus Woesebacteria bacterium GW2011_GWA1_37_7</name>
    <dbReference type="NCBI Taxonomy" id="1618545"/>
    <lineage>
        <taxon>Bacteria</taxon>
        <taxon>Candidatus Woeseibacteriota</taxon>
    </lineage>
</organism>
<comment type="caution">
    <text evidence="2">The sequence shown here is derived from an EMBL/GenBank/DDBJ whole genome shotgun (WGS) entry which is preliminary data.</text>
</comment>
<dbReference type="Proteomes" id="UP000034591">
    <property type="component" value="Unassembled WGS sequence"/>
</dbReference>
<protein>
    <submittedName>
        <fullName evidence="2">Uncharacterized protein</fullName>
    </submittedName>
</protein>
<dbReference type="AlphaFoldDB" id="A0A0G0GZF5"/>